<gene>
    <name evidence="2" type="ORF">PYCCODRAFT_1130331</name>
</gene>
<name>A0A1Y2I8Q2_TRAC3</name>
<feature type="compositionally biased region" description="Basic and acidic residues" evidence="1">
    <location>
        <begin position="120"/>
        <end position="135"/>
    </location>
</feature>
<organism evidence="2 3">
    <name type="scientific">Trametes coccinea (strain BRFM310)</name>
    <name type="common">Pycnoporus coccineus</name>
    <dbReference type="NCBI Taxonomy" id="1353009"/>
    <lineage>
        <taxon>Eukaryota</taxon>
        <taxon>Fungi</taxon>
        <taxon>Dikarya</taxon>
        <taxon>Basidiomycota</taxon>
        <taxon>Agaricomycotina</taxon>
        <taxon>Agaricomycetes</taxon>
        <taxon>Polyporales</taxon>
        <taxon>Polyporaceae</taxon>
        <taxon>Trametes</taxon>
    </lineage>
</organism>
<sequence length="246" mass="26375">MDQSQRGRVPRRASTPGTYGPGGPPMSSAVLGGGERRGKGRDPSAEAQYNLASPPPRGDFLVHAPPISGPRLTPTPDHVIPPPCCPLLIGVGPRHILRRSCPRRRQTRCSRLIVSVEGPRDRSLPRTAPEYKGDRTPGSYHSVGHMLTSRPRAPYLGSKPECDRAQLRAEIRVQATHKSRTGSVRNTHLAPTCGPGGVPGSLPSAPVCSSNEVGTCTMPEPVHSGSVRALSPARGRHLWVMQDAMR</sequence>
<reference evidence="2 3" key="1">
    <citation type="journal article" date="2015" name="Biotechnol. Biofuels">
        <title>Enhanced degradation of softwood versus hardwood by the white-rot fungus Pycnoporus coccineus.</title>
        <authorList>
            <person name="Couturier M."/>
            <person name="Navarro D."/>
            <person name="Chevret D."/>
            <person name="Henrissat B."/>
            <person name="Piumi F."/>
            <person name="Ruiz-Duenas F.J."/>
            <person name="Martinez A.T."/>
            <person name="Grigoriev I.V."/>
            <person name="Riley R."/>
            <person name="Lipzen A."/>
            <person name="Berrin J.G."/>
            <person name="Master E.R."/>
            <person name="Rosso M.N."/>
        </authorList>
    </citation>
    <scope>NUCLEOTIDE SEQUENCE [LARGE SCALE GENOMIC DNA]</scope>
    <source>
        <strain evidence="2 3">BRFM310</strain>
    </source>
</reference>
<feature type="region of interest" description="Disordered" evidence="1">
    <location>
        <begin position="1"/>
        <end position="75"/>
    </location>
</feature>
<dbReference type="EMBL" id="KZ084150">
    <property type="protein sequence ID" value="OSC97496.1"/>
    <property type="molecule type" value="Genomic_DNA"/>
</dbReference>
<evidence type="ECO:0000313" key="3">
    <source>
        <dbReference type="Proteomes" id="UP000193067"/>
    </source>
</evidence>
<keyword evidence="3" id="KW-1185">Reference proteome</keyword>
<dbReference type="AlphaFoldDB" id="A0A1Y2I8Q2"/>
<feature type="region of interest" description="Disordered" evidence="1">
    <location>
        <begin position="120"/>
        <end position="144"/>
    </location>
</feature>
<protein>
    <submittedName>
        <fullName evidence="2">Uncharacterized protein</fullName>
    </submittedName>
</protein>
<dbReference type="Proteomes" id="UP000193067">
    <property type="component" value="Unassembled WGS sequence"/>
</dbReference>
<evidence type="ECO:0000256" key="1">
    <source>
        <dbReference type="SAM" id="MobiDB-lite"/>
    </source>
</evidence>
<proteinExistence type="predicted"/>
<accession>A0A1Y2I8Q2</accession>
<feature type="compositionally biased region" description="Basic and acidic residues" evidence="1">
    <location>
        <begin position="34"/>
        <end position="44"/>
    </location>
</feature>
<evidence type="ECO:0000313" key="2">
    <source>
        <dbReference type="EMBL" id="OSC97496.1"/>
    </source>
</evidence>